<name>A0A1G6EV87_9BACT</name>
<organism evidence="1 2">
    <name type="scientific">Desulfonatronum thiosulfatophilum</name>
    <dbReference type="NCBI Taxonomy" id="617002"/>
    <lineage>
        <taxon>Bacteria</taxon>
        <taxon>Pseudomonadati</taxon>
        <taxon>Thermodesulfobacteriota</taxon>
        <taxon>Desulfovibrionia</taxon>
        <taxon>Desulfovibrionales</taxon>
        <taxon>Desulfonatronaceae</taxon>
        <taxon>Desulfonatronum</taxon>
    </lineage>
</organism>
<dbReference type="STRING" id="617002.SAMN05660653_03193"/>
<dbReference type="Proteomes" id="UP000198771">
    <property type="component" value="Unassembled WGS sequence"/>
</dbReference>
<evidence type="ECO:0000313" key="2">
    <source>
        <dbReference type="Proteomes" id="UP000198771"/>
    </source>
</evidence>
<dbReference type="AlphaFoldDB" id="A0A1G6EV87"/>
<evidence type="ECO:0000313" key="1">
    <source>
        <dbReference type="EMBL" id="SDB61318.1"/>
    </source>
</evidence>
<reference evidence="1 2" key="1">
    <citation type="submission" date="2016-10" db="EMBL/GenBank/DDBJ databases">
        <authorList>
            <person name="de Groot N.N."/>
        </authorList>
    </citation>
    <scope>NUCLEOTIDE SEQUENCE [LARGE SCALE GENOMIC DNA]</scope>
    <source>
        <strain evidence="1 2">ASO4-2</strain>
    </source>
</reference>
<dbReference type="EMBL" id="FMXO01000024">
    <property type="protein sequence ID" value="SDB61318.1"/>
    <property type="molecule type" value="Genomic_DNA"/>
</dbReference>
<gene>
    <name evidence="1" type="ORF">SAMN05660653_03193</name>
</gene>
<sequence length="59" mass="6670">MKKLLNTLYVTTQGAYLSREGETVLVRVEKETRLQVPYAGRHCLLWAGLVQSVFAGSMR</sequence>
<protein>
    <submittedName>
        <fullName evidence="1">CRISP-associated protein Cas1</fullName>
    </submittedName>
</protein>
<proteinExistence type="predicted"/>
<keyword evidence="2" id="KW-1185">Reference proteome</keyword>
<accession>A0A1G6EV87</accession>